<evidence type="ECO:0000313" key="2">
    <source>
        <dbReference type="Proteomes" id="UP000036932"/>
    </source>
</evidence>
<dbReference type="OrthoDB" id="2664174at2"/>
<keyword evidence="2" id="KW-1185">Reference proteome</keyword>
<dbReference type="EMBL" id="LIUT01000001">
    <property type="protein sequence ID" value="KOR88122.1"/>
    <property type="molecule type" value="Genomic_DNA"/>
</dbReference>
<gene>
    <name evidence="1" type="ORF">AM231_02500</name>
</gene>
<dbReference type="Proteomes" id="UP000036932">
    <property type="component" value="Unassembled WGS sequence"/>
</dbReference>
<evidence type="ECO:0008006" key="3">
    <source>
        <dbReference type="Google" id="ProtNLM"/>
    </source>
</evidence>
<reference evidence="2" key="1">
    <citation type="submission" date="2015-08" db="EMBL/GenBank/DDBJ databases">
        <title>Genome sequencing project for genomic taxonomy and phylogenomics of Bacillus-like bacteria.</title>
        <authorList>
            <person name="Liu B."/>
            <person name="Wang J."/>
            <person name="Zhu Y."/>
            <person name="Liu G."/>
            <person name="Chen Q."/>
            <person name="Chen Z."/>
            <person name="Lan J."/>
            <person name="Che J."/>
            <person name="Ge C."/>
            <person name="Shi H."/>
            <person name="Pan Z."/>
            <person name="Liu X."/>
        </authorList>
    </citation>
    <scope>NUCLEOTIDE SEQUENCE [LARGE SCALE GENOMIC DNA]</scope>
    <source>
        <strain evidence="2">FJAT-22460</strain>
    </source>
</reference>
<dbReference type="PATRIC" id="fig|1705565.3.peg.2371"/>
<dbReference type="AlphaFoldDB" id="A0A0M1P160"/>
<sequence length="104" mass="11693">MSKEESFMRILDASVTIQYNTYLILQGKAVEAEKVCRWVLTQYPRSKGELKDSLSIHEQIVEQIEGLTKIGSGLCRNLRIILGTDAEQDDAMGFDAFDFGDTDS</sequence>
<proteinExistence type="predicted"/>
<organism evidence="1 2">
    <name type="scientific">Paenibacillus solani</name>
    <dbReference type="NCBI Taxonomy" id="1705565"/>
    <lineage>
        <taxon>Bacteria</taxon>
        <taxon>Bacillati</taxon>
        <taxon>Bacillota</taxon>
        <taxon>Bacilli</taxon>
        <taxon>Bacillales</taxon>
        <taxon>Paenibacillaceae</taxon>
        <taxon>Paenibacillus</taxon>
    </lineage>
</organism>
<evidence type="ECO:0000313" key="1">
    <source>
        <dbReference type="EMBL" id="KOR88122.1"/>
    </source>
</evidence>
<dbReference type="InterPro" id="IPR058705">
    <property type="entry name" value="A_ENA"/>
</dbReference>
<accession>A0A0M1P160</accession>
<dbReference type="Pfam" id="PF26595">
    <property type="entry name" value="A_ENA"/>
    <property type="match status" value="1"/>
</dbReference>
<name>A0A0M1P160_9BACL</name>
<protein>
    <recommendedName>
        <fullName evidence="3">Restriction endonuclease subunit S</fullName>
    </recommendedName>
</protein>
<comment type="caution">
    <text evidence="1">The sequence shown here is derived from an EMBL/GenBank/DDBJ whole genome shotgun (WGS) entry which is preliminary data.</text>
</comment>